<accession>A0A2A4EV15</accession>
<name>A0A2A4EV15_9BURK</name>
<dbReference type="AlphaFoldDB" id="A0A2A4EV15"/>
<dbReference type="EMBL" id="MTZU01000124">
    <property type="protein sequence ID" value="PCE24272.1"/>
    <property type="molecule type" value="Genomic_DNA"/>
</dbReference>
<dbReference type="Proteomes" id="UP000217994">
    <property type="component" value="Unassembled WGS sequence"/>
</dbReference>
<feature type="signal peptide" evidence="3">
    <location>
        <begin position="1"/>
        <end position="21"/>
    </location>
</feature>
<keyword evidence="3" id="KW-0732">Signal</keyword>
<feature type="compositionally biased region" description="Basic and acidic residues" evidence="1">
    <location>
        <begin position="346"/>
        <end position="366"/>
    </location>
</feature>
<feature type="region of interest" description="Disordered" evidence="1">
    <location>
        <begin position="346"/>
        <end position="391"/>
    </location>
</feature>
<gene>
    <name evidence="4" type="ORF">BZL54_33770</name>
</gene>
<dbReference type="Pfam" id="PF13432">
    <property type="entry name" value="TPR_16"/>
    <property type="match status" value="1"/>
</dbReference>
<evidence type="ECO:0000313" key="4">
    <source>
        <dbReference type="EMBL" id="PCE24272.1"/>
    </source>
</evidence>
<dbReference type="GeneID" id="69004461"/>
<keyword evidence="2" id="KW-0812">Transmembrane</keyword>
<feature type="chain" id="PRO_5012607485" evidence="3">
    <location>
        <begin position="22"/>
        <end position="391"/>
    </location>
</feature>
<feature type="compositionally biased region" description="Pro residues" evidence="1">
    <location>
        <begin position="288"/>
        <end position="303"/>
    </location>
</feature>
<dbReference type="SUPFAM" id="SSF48452">
    <property type="entry name" value="TPR-like"/>
    <property type="match status" value="1"/>
</dbReference>
<feature type="region of interest" description="Disordered" evidence="1">
    <location>
        <begin position="230"/>
        <end position="313"/>
    </location>
</feature>
<reference evidence="4 5" key="1">
    <citation type="submission" date="2017-01" db="EMBL/GenBank/DDBJ databases">
        <title>Whole-Genome Shotgun Sequencing of Two beta-Proteobacterial Species in Search of the Bulgecin Biosynthetic Cluster.</title>
        <authorList>
            <person name="Horsman M.E."/>
            <person name="Marous D.R."/>
            <person name="Li R."/>
            <person name="Oliver R.A."/>
            <person name="Byun B."/>
            <person name="Emrich S.J."/>
            <person name="Boggess B."/>
            <person name="Townsend C.A."/>
            <person name="Mobashery S."/>
        </authorList>
    </citation>
    <scope>NUCLEOTIDE SEQUENCE [LARGE SCALE GENOMIC DNA]</scope>
    <source>
        <strain evidence="4 5">ATCC 31433</strain>
    </source>
</reference>
<proteinExistence type="predicted"/>
<keyword evidence="2" id="KW-0472">Membrane</keyword>
<evidence type="ECO:0000256" key="1">
    <source>
        <dbReference type="SAM" id="MobiDB-lite"/>
    </source>
</evidence>
<evidence type="ECO:0000256" key="2">
    <source>
        <dbReference type="SAM" id="Phobius"/>
    </source>
</evidence>
<dbReference type="RefSeq" id="WP_084903645.1">
    <property type="nucleotide sequence ID" value="NZ_CP020737.1"/>
</dbReference>
<keyword evidence="2" id="KW-1133">Transmembrane helix</keyword>
<feature type="compositionally biased region" description="Low complexity" evidence="1">
    <location>
        <begin position="381"/>
        <end position="391"/>
    </location>
</feature>
<dbReference type="Gene3D" id="1.25.40.10">
    <property type="entry name" value="Tetratricopeptide repeat domain"/>
    <property type="match status" value="1"/>
</dbReference>
<evidence type="ECO:0000256" key="3">
    <source>
        <dbReference type="SAM" id="SignalP"/>
    </source>
</evidence>
<feature type="compositionally biased region" description="Basic and acidic residues" evidence="1">
    <location>
        <begin position="238"/>
        <end position="257"/>
    </location>
</feature>
<comment type="caution">
    <text evidence="4">The sequence shown here is derived from an EMBL/GenBank/DDBJ whole genome shotgun (WGS) entry which is preliminary data.</text>
</comment>
<feature type="transmembrane region" description="Helical" evidence="2">
    <location>
        <begin position="141"/>
        <end position="162"/>
    </location>
</feature>
<sequence>MKKSLAALGFALLTLSSAAFAVPTLQQVEQSIAQRDWQRADTQLSQVIDAHPNNAHAHYLYAQVLDREGRTSDALAQLQRAKTLDPQLRFTDPSRFAQTEARIRADAGRVSNAPSAGAQSGTLRSSLAPAVAPAEKHGPSAGMWIGLGLIVAVIALVLRWTLRRARSAGDTRADDERRAQLKRATDVLNDIRPLKLDARLSTAPGAAALTSELEGIETDARELVEALSNGKNPVPSYRVDELEKRHASVKARVEGRPDPAAPASAPAGGSGSVFAQEADRLSGAQGQPYPPQQVPPPYPPQQQPPVVIQQGGGGFGGGMGGLLTGVLLGQAMSGGRDRVIEREVIVDDEHRRREADPGFDLGRGDDTNWDNGSGSSGGVDLGSNDDGWTDT</sequence>
<protein>
    <submittedName>
        <fullName evidence="4">Uncharacterized protein</fullName>
    </submittedName>
</protein>
<organism evidence="4 5">
    <name type="scientific">Burkholderia ubonensis subsp. mesacidophila</name>
    <dbReference type="NCBI Taxonomy" id="265293"/>
    <lineage>
        <taxon>Bacteria</taxon>
        <taxon>Pseudomonadati</taxon>
        <taxon>Pseudomonadota</taxon>
        <taxon>Betaproteobacteria</taxon>
        <taxon>Burkholderiales</taxon>
        <taxon>Burkholderiaceae</taxon>
        <taxon>Burkholderia</taxon>
        <taxon>Burkholderia cepacia complex</taxon>
    </lineage>
</organism>
<dbReference type="InterPro" id="IPR011990">
    <property type="entry name" value="TPR-like_helical_dom_sf"/>
</dbReference>
<evidence type="ECO:0000313" key="5">
    <source>
        <dbReference type="Proteomes" id="UP000217994"/>
    </source>
</evidence>